<evidence type="ECO:0000313" key="1">
    <source>
        <dbReference type="EMBL" id="MEK8131244.1"/>
    </source>
</evidence>
<dbReference type="SUPFAM" id="SSF160719">
    <property type="entry name" value="gpW/gp25-like"/>
    <property type="match status" value="1"/>
</dbReference>
<name>A0ABU9DQU9_9BACL</name>
<keyword evidence="2" id="KW-1185">Reference proteome</keyword>
<dbReference type="InterPro" id="IPR020288">
    <property type="entry name" value="Sheath_initiator"/>
</dbReference>
<sequence>MIPQGGVLNGDVTLRRVKHPSRTYALDLPGLGVRAGGMIDGREAVQQMVFKILNTERFEHAIYSFDYGSEFRKLLGGDPLLVRSELTRRVKEALMQDDRVRAIEDVRIEVGEDQAQVSFTVISDYGRIGITKEVTRLV</sequence>
<gene>
    <name evidence="1" type="ORF">WMW72_25380</name>
</gene>
<comment type="caution">
    <text evidence="1">The sequence shown here is derived from an EMBL/GenBank/DDBJ whole genome shotgun (WGS) entry which is preliminary data.</text>
</comment>
<dbReference type="Gene3D" id="3.10.450.40">
    <property type="match status" value="1"/>
</dbReference>
<dbReference type="Proteomes" id="UP001469365">
    <property type="component" value="Unassembled WGS sequence"/>
</dbReference>
<dbReference type="RefSeq" id="WP_341418372.1">
    <property type="nucleotide sequence ID" value="NZ_JBBPCC010000019.1"/>
</dbReference>
<protein>
    <submittedName>
        <fullName evidence="1">DUF2634 domain-containing protein</fullName>
    </submittedName>
</protein>
<reference evidence="1 2" key="1">
    <citation type="submission" date="2024-04" db="EMBL/GenBank/DDBJ databases">
        <title>draft genome sequnece of Paenibacillus filicis.</title>
        <authorList>
            <person name="Kim D.-U."/>
        </authorList>
    </citation>
    <scope>NUCLEOTIDE SEQUENCE [LARGE SCALE GENOMIC DNA]</scope>
    <source>
        <strain evidence="1 2">KACC14197</strain>
    </source>
</reference>
<dbReference type="EMBL" id="JBBPCC010000019">
    <property type="protein sequence ID" value="MEK8131244.1"/>
    <property type="molecule type" value="Genomic_DNA"/>
</dbReference>
<organism evidence="1 2">
    <name type="scientific">Paenibacillus filicis</name>
    <dbReference type="NCBI Taxonomy" id="669464"/>
    <lineage>
        <taxon>Bacteria</taxon>
        <taxon>Bacillati</taxon>
        <taxon>Bacillota</taxon>
        <taxon>Bacilli</taxon>
        <taxon>Bacillales</taxon>
        <taxon>Paenibacillaceae</taxon>
        <taxon>Paenibacillus</taxon>
    </lineage>
</organism>
<accession>A0ABU9DQU9</accession>
<proteinExistence type="predicted"/>
<dbReference type="Pfam" id="PF10934">
    <property type="entry name" value="Sheath_initiator"/>
    <property type="match status" value="1"/>
</dbReference>
<evidence type="ECO:0000313" key="2">
    <source>
        <dbReference type="Proteomes" id="UP001469365"/>
    </source>
</evidence>